<dbReference type="Proteomes" id="UP000799538">
    <property type="component" value="Unassembled WGS sequence"/>
</dbReference>
<feature type="region of interest" description="Disordered" evidence="1">
    <location>
        <begin position="1"/>
        <end position="20"/>
    </location>
</feature>
<sequence length="321" mass="34147">MAQYTSPSSTTPEPPSITLPDGRKLSYFTFGVTPTPTVPSPPTILYLHSTPSSGLEASHLHPLALSLSLRIIAPNRPGLSTSTPHPTSTLPTTISDLSNLISLISLLHLPPLALLAAHSGAPFALGLATALPQSHIRGLAVLSGTYPPSPASGQRGTHWTPWLVKNLSYYAPALVLSAFDAQLGRLARDTERPELFQEAVLRHMASRPASDLVAMRDGDIKAAVVEGAREGVRFGSGGAMREAMLLGMEWGFRVEDVRLVGRVWLCHGREDGETSVAMAEGVKGRIEGAVLEVVEGEAGIGVVLKRREVALGKLKAWLEEG</sequence>
<dbReference type="InterPro" id="IPR029058">
    <property type="entry name" value="AB_hydrolase_fold"/>
</dbReference>
<evidence type="ECO:0000256" key="1">
    <source>
        <dbReference type="SAM" id="MobiDB-lite"/>
    </source>
</evidence>
<dbReference type="GO" id="GO:0016787">
    <property type="term" value="F:hydrolase activity"/>
    <property type="evidence" value="ECO:0007669"/>
    <property type="project" value="UniProtKB-KW"/>
</dbReference>
<dbReference type="EMBL" id="ML992512">
    <property type="protein sequence ID" value="KAF2220710.1"/>
    <property type="molecule type" value="Genomic_DNA"/>
</dbReference>
<feature type="compositionally biased region" description="Low complexity" evidence="1">
    <location>
        <begin position="1"/>
        <end position="11"/>
    </location>
</feature>
<dbReference type="AlphaFoldDB" id="A0A6A6G5M7"/>
<name>A0A6A6G5M7_9PEZI</name>
<evidence type="ECO:0000313" key="2">
    <source>
        <dbReference type="EMBL" id="KAF2220710.1"/>
    </source>
</evidence>
<organism evidence="2 3">
    <name type="scientific">Elsinoe ampelina</name>
    <dbReference type="NCBI Taxonomy" id="302913"/>
    <lineage>
        <taxon>Eukaryota</taxon>
        <taxon>Fungi</taxon>
        <taxon>Dikarya</taxon>
        <taxon>Ascomycota</taxon>
        <taxon>Pezizomycotina</taxon>
        <taxon>Dothideomycetes</taxon>
        <taxon>Dothideomycetidae</taxon>
        <taxon>Myriangiales</taxon>
        <taxon>Elsinoaceae</taxon>
        <taxon>Elsinoe</taxon>
    </lineage>
</organism>
<proteinExistence type="predicted"/>
<gene>
    <name evidence="2" type="ORF">BDZ85DRAFT_284432</name>
</gene>
<protein>
    <submittedName>
        <fullName evidence="2">Alpha/Beta hydrolase protein</fullName>
    </submittedName>
</protein>
<accession>A0A6A6G5M7</accession>
<dbReference type="SUPFAM" id="SSF53474">
    <property type="entry name" value="alpha/beta-Hydrolases"/>
    <property type="match status" value="1"/>
</dbReference>
<evidence type="ECO:0000313" key="3">
    <source>
        <dbReference type="Proteomes" id="UP000799538"/>
    </source>
</evidence>
<dbReference type="OrthoDB" id="294702at2759"/>
<keyword evidence="2" id="KW-0378">Hydrolase</keyword>
<keyword evidence="3" id="KW-1185">Reference proteome</keyword>
<dbReference type="Gene3D" id="3.40.50.1820">
    <property type="entry name" value="alpha/beta hydrolase"/>
    <property type="match status" value="1"/>
</dbReference>
<reference evidence="3" key="1">
    <citation type="journal article" date="2020" name="Stud. Mycol.">
        <title>101 Dothideomycetes genomes: A test case for predicting lifestyles and emergence of pathogens.</title>
        <authorList>
            <person name="Haridas S."/>
            <person name="Albert R."/>
            <person name="Binder M."/>
            <person name="Bloem J."/>
            <person name="LaButti K."/>
            <person name="Salamov A."/>
            <person name="Andreopoulos B."/>
            <person name="Baker S."/>
            <person name="Barry K."/>
            <person name="Bills G."/>
            <person name="Bluhm B."/>
            <person name="Cannon C."/>
            <person name="Castanera R."/>
            <person name="Culley D."/>
            <person name="Daum C."/>
            <person name="Ezra D."/>
            <person name="Gonzalez J."/>
            <person name="Henrissat B."/>
            <person name="Kuo A."/>
            <person name="Liang C."/>
            <person name="Lipzen A."/>
            <person name="Lutzoni F."/>
            <person name="Magnuson J."/>
            <person name="Mondo S."/>
            <person name="Nolan M."/>
            <person name="Ohm R."/>
            <person name="Pangilinan J."/>
            <person name="Park H.-J."/>
            <person name="Ramirez L."/>
            <person name="Alfaro M."/>
            <person name="Sun H."/>
            <person name="Tritt A."/>
            <person name="Yoshinaga Y."/>
            <person name="Zwiers L.-H."/>
            <person name="Turgeon B."/>
            <person name="Goodwin S."/>
            <person name="Spatafora J."/>
            <person name="Crous P."/>
            <person name="Grigoriev I."/>
        </authorList>
    </citation>
    <scope>NUCLEOTIDE SEQUENCE [LARGE SCALE GENOMIC DNA]</scope>
    <source>
        <strain evidence="3">CECT 20119</strain>
    </source>
</reference>